<keyword evidence="2" id="KW-1185">Reference proteome</keyword>
<accession>A0A8X6X363</accession>
<reference evidence="1" key="1">
    <citation type="submission" date="2020-08" db="EMBL/GenBank/DDBJ databases">
        <title>Multicomponent nature underlies the extraordinary mechanical properties of spider dragline silk.</title>
        <authorList>
            <person name="Kono N."/>
            <person name="Nakamura H."/>
            <person name="Mori M."/>
            <person name="Yoshida Y."/>
            <person name="Ohtoshi R."/>
            <person name="Malay A.D."/>
            <person name="Moran D.A.P."/>
            <person name="Tomita M."/>
            <person name="Numata K."/>
            <person name="Arakawa K."/>
        </authorList>
    </citation>
    <scope>NUCLEOTIDE SEQUENCE</scope>
</reference>
<comment type="caution">
    <text evidence="1">The sequence shown here is derived from an EMBL/GenBank/DDBJ whole genome shotgun (WGS) entry which is preliminary data.</text>
</comment>
<evidence type="ECO:0000313" key="1">
    <source>
        <dbReference type="EMBL" id="GFY45179.1"/>
    </source>
</evidence>
<dbReference type="Proteomes" id="UP000886998">
    <property type="component" value="Unassembled WGS sequence"/>
</dbReference>
<proteinExistence type="predicted"/>
<gene>
    <name evidence="1" type="ORF">TNIN_1001</name>
</gene>
<protein>
    <submittedName>
        <fullName evidence="1">Uncharacterized protein</fullName>
    </submittedName>
</protein>
<name>A0A8X6X363_9ARAC</name>
<dbReference type="AlphaFoldDB" id="A0A8X6X363"/>
<dbReference type="EMBL" id="BMAV01004678">
    <property type="protein sequence ID" value="GFY45179.1"/>
    <property type="molecule type" value="Genomic_DNA"/>
</dbReference>
<organism evidence="1 2">
    <name type="scientific">Trichonephila inaurata madagascariensis</name>
    <dbReference type="NCBI Taxonomy" id="2747483"/>
    <lineage>
        <taxon>Eukaryota</taxon>
        <taxon>Metazoa</taxon>
        <taxon>Ecdysozoa</taxon>
        <taxon>Arthropoda</taxon>
        <taxon>Chelicerata</taxon>
        <taxon>Arachnida</taxon>
        <taxon>Araneae</taxon>
        <taxon>Araneomorphae</taxon>
        <taxon>Entelegynae</taxon>
        <taxon>Araneoidea</taxon>
        <taxon>Nephilidae</taxon>
        <taxon>Trichonephila</taxon>
        <taxon>Trichonephila inaurata</taxon>
    </lineage>
</organism>
<sequence>MNNCQRGTEQTDGDFIVVWAMITCEEVKRHKKNAPIYIEVGIIIKDSDGCQVQEHQKLPRHPCVDLETGHALMTEPDLTHGDLHKEGCLVPAQSNNLLKKPVKLTACLRYK</sequence>
<evidence type="ECO:0000313" key="2">
    <source>
        <dbReference type="Proteomes" id="UP000886998"/>
    </source>
</evidence>